<name>A0A8S5TSP6_9CAUD</name>
<reference evidence="1" key="1">
    <citation type="journal article" date="2021" name="Proc. Natl. Acad. Sci. U.S.A.">
        <title>A Catalog of Tens of Thousands of Viruses from Human Metagenomes Reveals Hidden Associations with Chronic Diseases.</title>
        <authorList>
            <person name="Tisza M.J."/>
            <person name="Buck C.B."/>
        </authorList>
    </citation>
    <scope>NUCLEOTIDE SEQUENCE</scope>
    <source>
        <strain evidence="1">CtARy1</strain>
    </source>
</reference>
<dbReference type="EMBL" id="BK015920">
    <property type="protein sequence ID" value="DAF85221.1"/>
    <property type="molecule type" value="Genomic_DNA"/>
</dbReference>
<evidence type="ECO:0000313" key="1">
    <source>
        <dbReference type="EMBL" id="DAF85221.1"/>
    </source>
</evidence>
<accession>A0A8S5TSP6</accession>
<proteinExistence type="predicted"/>
<sequence>MLTTNACTIIITYYSDAYNLCTFRFMLKAEISRH</sequence>
<organism evidence="1">
    <name type="scientific">Podoviridae sp. ctARy1</name>
    <dbReference type="NCBI Taxonomy" id="2825228"/>
    <lineage>
        <taxon>Viruses</taxon>
        <taxon>Duplodnaviria</taxon>
        <taxon>Heunggongvirae</taxon>
        <taxon>Uroviricota</taxon>
        <taxon>Caudoviricetes</taxon>
    </lineage>
</organism>
<protein>
    <submittedName>
        <fullName evidence="1">Uncharacterized protein</fullName>
    </submittedName>
</protein>